<sequence length="184" mass="20992">MTSSQISPLAFQRQQNRHQSKSTLSVPNRANLRETKSINRETLPLRSAPLHGTSSGGGQLSPRSNDYYEFGKYTNALRSATDEIALPHRKLTVKPRPSSASWNILRRICRDRRAESSIKDKEDNTSCLEVPERYHKNRRRQLSPPSNDYFEFGQYTNALRSATDEFALPHRKVSVEPRPSVAII</sequence>
<evidence type="ECO:0000313" key="2">
    <source>
        <dbReference type="EMBL" id="EFO98428.1"/>
    </source>
</evidence>
<accession>E3NHV4</accession>
<evidence type="ECO:0000256" key="1">
    <source>
        <dbReference type="SAM" id="MobiDB-lite"/>
    </source>
</evidence>
<protein>
    <submittedName>
        <fullName evidence="2">Uncharacterized protein</fullName>
    </submittedName>
</protein>
<proteinExistence type="predicted"/>
<reference evidence="2" key="1">
    <citation type="submission" date="2007-07" db="EMBL/GenBank/DDBJ databases">
        <title>PCAP assembly of the Caenorhabditis remanei genome.</title>
        <authorList>
            <consortium name="The Caenorhabditis remanei Sequencing Consortium"/>
            <person name="Wilson R.K."/>
        </authorList>
    </citation>
    <scope>NUCLEOTIDE SEQUENCE [LARGE SCALE GENOMIC DNA]</scope>
    <source>
        <strain evidence="2">PB4641</strain>
    </source>
</reference>
<name>E3NHV4_CAERE</name>
<dbReference type="eggNOG" id="KOG1453">
    <property type="taxonomic scope" value="Eukaryota"/>
</dbReference>
<dbReference type="AlphaFoldDB" id="E3NHV4"/>
<dbReference type="Proteomes" id="UP000008281">
    <property type="component" value="Unassembled WGS sequence"/>
</dbReference>
<gene>
    <name evidence="2" type="ORF">CRE_01397</name>
</gene>
<organism evidence="3">
    <name type="scientific">Caenorhabditis remanei</name>
    <name type="common">Caenorhabditis vulgaris</name>
    <dbReference type="NCBI Taxonomy" id="31234"/>
    <lineage>
        <taxon>Eukaryota</taxon>
        <taxon>Metazoa</taxon>
        <taxon>Ecdysozoa</taxon>
        <taxon>Nematoda</taxon>
        <taxon>Chromadorea</taxon>
        <taxon>Rhabditida</taxon>
        <taxon>Rhabditina</taxon>
        <taxon>Rhabditomorpha</taxon>
        <taxon>Rhabditoidea</taxon>
        <taxon>Rhabditidae</taxon>
        <taxon>Peloderinae</taxon>
        <taxon>Caenorhabditis</taxon>
    </lineage>
</organism>
<dbReference type="STRING" id="31234.E3NHV4"/>
<evidence type="ECO:0000313" key="3">
    <source>
        <dbReference type="Proteomes" id="UP000008281"/>
    </source>
</evidence>
<dbReference type="OrthoDB" id="29546at2759"/>
<dbReference type="EMBL" id="DS268687">
    <property type="protein sequence ID" value="EFO98428.1"/>
    <property type="molecule type" value="Genomic_DNA"/>
</dbReference>
<keyword evidence="3" id="KW-1185">Reference proteome</keyword>
<dbReference type="HOGENOM" id="CLU_1469548_0_0_1"/>
<feature type="region of interest" description="Disordered" evidence="1">
    <location>
        <begin position="1"/>
        <end position="63"/>
    </location>
</feature>